<evidence type="ECO:0000256" key="1">
    <source>
        <dbReference type="SAM" id="MobiDB-lite"/>
    </source>
</evidence>
<feature type="region of interest" description="Disordered" evidence="1">
    <location>
        <begin position="329"/>
        <end position="353"/>
    </location>
</feature>
<feature type="domain" description="Tudor" evidence="2">
    <location>
        <begin position="152"/>
        <end position="221"/>
    </location>
</feature>
<dbReference type="InterPro" id="IPR007052">
    <property type="entry name" value="CS_dom"/>
</dbReference>
<proteinExistence type="predicted"/>
<dbReference type="Pfam" id="PF04969">
    <property type="entry name" value="CS"/>
    <property type="match status" value="1"/>
</dbReference>
<dbReference type="PANTHER" id="PTHR22948">
    <property type="entry name" value="TUDOR DOMAIN CONTAINING PROTEIN"/>
    <property type="match status" value="1"/>
</dbReference>
<keyword evidence="4" id="KW-1185">Reference proteome</keyword>
<dbReference type="SMART" id="SM00333">
    <property type="entry name" value="TUDOR"/>
    <property type="match status" value="1"/>
</dbReference>
<dbReference type="Gene3D" id="2.60.40.790">
    <property type="match status" value="1"/>
</dbReference>
<dbReference type="RefSeq" id="XP_022249711.1">
    <property type="nucleotide sequence ID" value="XM_022394003.1"/>
</dbReference>
<feature type="compositionally biased region" description="Polar residues" evidence="1">
    <location>
        <begin position="329"/>
        <end position="344"/>
    </location>
</feature>
<reference evidence="5" key="1">
    <citation type="submission" date="2025-08" db="UniProtKB">
        <authorList>
            <consortium name="RefSeq"/>
        </authorList>
    </citation>
    <scope>IDENTIFICATION</scope>
    <source>
        <tissue evidence="5">Muscle</tissue>
    </source>
</reference>
<feature type="domain" description="CS" evidence="3">
    <location>
        <begin position="437"/>
        <end position="524"/>
    </location>
</feature>
<sequence>MQHNAGEPYQMVSEVDVKAKVFAYVLDLKYKQYTFSSVDTLTKAIAWIVEEERERGWENLKAPSQTSCSTITKSLMINLKNSKPLYKQQNYPKAELSHGFLELGAYQDIYVSVVHTPHMFFVQKANIISCLEDLVNDINVLVTEGKLEKETRLSKGVFCIAPFDQDGRWYRAKVQQILSNSSDNMNNDDDDDVRLFFVDFGDEGSAKRKEIFRITEKQLLLPAQAIECSLVNLVPPHGGWSEQAGDAFWEKTLDDNVNKRLIIKDTCTLYPSLNVIQIDQLLNTYNVCLYDTVTQKDIDIAEELVKEGWGRLADVQNCDVNQNGKIENNLNADLSSETNSAKESSGTEEDLLHEESEAAGKFLGFIAKKFIDGILQNSKLTQSTDEEEEIVKQNHNPSVSRSFKPSLSSPSASKDSPSLSIPSDIPPLVAVEGITKSFTPHICWWQNKSHVIVTVQLTGVKEYDLTLSHTRLQFCTQWEGRLYRFDEELFASINPNGSKANTSDKCVIIELEKSSFGERWTRLVKTIKKRSHIQIDFDHLDTSSSDEDSFVKGLRKAPDEGGEKGEILPVDPSDIEDQNDACSDDDPSDENVFEHKDPFDILS</sequence>
<dbReference type="SUPFAM" id="SSF49764">
    <property type="entry name" value="HSP20-like chaperones"/>
    <property type="match status" value="1"/>
</dbReference>
<dbReference type="PROSITE" id="PS50304">
    <property type="entry name" value="TUDOR"/>
    <property type="match status" value="1"/>
</dbReference>
<organism evidence="4 5">
    <name type="scientific">Limulus polyphemus</name>
    <name type="common">Atlantic horseshoe crab</name>
    <dbReference type="NCBI Taxonomy" id="6850"/>
    <lineage>
        <taxon>Eukaryota</taxon>
        <taxon>Metazoa</taxon>
        <taxon>Ecdysozoa</taxon>
        <taxon>Arthropoda</taxon>
        <taxon>Chelicerata</taxon>
        <taxon>Merostomata</taxon>
        <taxon>Xiphosura</taxon>
        <taxon>Limulidae</taxon>
        <taxon>Limulus</taxon>
    </lineage>
</organism>
<feature type="compositionally biased region" description="Acidic residues" evidence="1">
    <location>
        <begin position="573"/>
        <end position="591"/>
    </location>
</feature>
<dbReference type="InterPro" id="IPR035437">
    <property type="entry name" value="SNase_OB-fold_sf"/>
</dbReference>
<dbReference type="Proteomes" id="UP000694941">
    <property type="component" value="Unplaced"/>
</dbReference>
<evidence type="ECO:0000313" key="5">
    <source>
        <dbReference type="RefSeq" id="XP_022249711.1"/>
    </source>
</evidence>
<dbReference type="PROSITE" id="PS51203">
    <property type="entry name" value="CS"/>
    <property type="match status" value="1"/>
</dbReference>
<feature type="region of interest" description="Disordered" evidence="1">
    <location>
        <begin position="542"/>
        <end position="603"/>
    </location>
</feature>
<dbReference type="GeneID" id="106466048"/>
<dbReference type="Gene3D" id="2.40.50.90">
    <property type="match status" value="1"/>
</dbReference>
<gene>
    <name evidence="5" type="primary">LOC106466048</name>
</gene>
<dbReference type="SUPFAM" id="SSF63748">
    <property type="entry name" value="Tudor/PWWP/MBT"/>
    <property type="match status" value="1"/>
</dbReference>
<accession>A0ABM1T1F5</accession>
<name>A0ABM1T1F5_LIMPO</name>
<evidence type="ECO:0000259" key="3">
    <source>
        <dbReference type="PROSITE" id="PS51203"/>
    </source>
</evidence>
<feature type="compositionally biased region" description="Basic and acidic residues" evidence="1">
    <location>
        <begin position="592"/>
        <end position="603"/>
    </location>
</feature>
<evidence type="ECO:0000259" key="2">
    <source>
        <dbReference type="PROSITE" id="PS50304"/>
    </source>
</evidence>
<dbReference type="PANTHER" id="PTHR22948:SF29">
    <property type="entry name" value="FI02030P-RELATED"/>
    <property type="match status" value="1"/>
</dbReference>
<feature type="region of interest" description="Disordered" evidence="1">
    <location>
        <begin position="382"/>
        <end position="420"/>
    </location>
</feature>
<dbReference type="Pfam" id="PF00567">
    <property type="entry name" value="TUDOR"/>
    <property type="match status" value="1"/>
</dbReference>
<dbReference type="InterPro" id="IPR050621">
    <property type="entry name" value="Tudor_domain_containing"/>
</dbReference>
<feature type="compositionally biased region" description="Low complexity" evidence="1">
    <location>
        <begin position="397"/>
        <end position="420"/>
    </location>
</feature>
<feature type="compositionally biased region" description="Basic and acidic residues" evidence="1">
    <location>
        <begin position="556"/>
        <end position="566"/>
    </location>
</feature>
<protein>
    <submittedName>
        <fullName evidence="5">Uncharacterized protein LOC106466048</fullName>
    </submittedName>
</protein>
<dbReference type="InterPro" id="IPR008978">
    <property type="entry name" value="HSP20-like_chaperone"/>
</dbReference>
<dbReference type="InterPro" id="IPR002999">
    <property type="entry name" value="Tudor"/>
</dbReference>
<evidence type="ECO:0000313" key="4">
    <source>
        <dbReference type="Proteomes" id="UP000694941"/>
    </source>
</evidence>
<dbReference type="Gene3D" id="2.30.30.140">
    <property type="match status" value="1"/>
</dbReference>